<keyword evidence="2" id="KW-1185">Reference proteome</keyword>
<dbReference type="Proteomes" id="UP001524383">
    <property type="component" value="Unassembled WGS sequence"/>
</dbReference>
<proteinExistence type="predicted"/>
<organism evidence="1 2">
    <name type="scientific">Methanocalculus taiwanensis</name>
    <dbReference type="NCBI Taxonomy" id="106207"/>
    <lineage>
        <taxon>Archaea</taxon>
        <taxon>Methanobacteriati</taxon>
        <taxon>Methanobacteriota</taxon>
        <taxon>Stenosarchaea group</taxon>
        <taxon>Methanomicrobia</taxon>
        <taxon>Methanomicrobiales</taxon>
        <taxon>Methanocalculaceae</taxon>
        <taxon>Methanocalculus</taxon>
    </lineage>
</organism>
<comment type="caution">
    <text evidence="1">The sequence shown here is derived from an EMBL/GenBank/DDBJ whole genome shotgun (WGS) entry which is preliminary data.</text>
</comment>
<gene>
    <name evidence="1" type="ORF">FTO68_10640</name>
</gene>
<dbReference type="RefSeq" id="WP_255333402.1">
    <property type="nucleotide sequence ID" value="NZ_VOTZ01000030.1"/>
</dbReference>
<dbReference type="EMBL" id="VOTZ01000030">
    <property type="protein sequence ID" value="MCQ1539434.1"/>
    <property type="molecule type" value="Genomic_DNA"/>
</dbReference>
<evidence type="ECO:0000313" key="1">
    <source>
        <dbReference type="EMBL" id="MCQ1539434.1"/>
    </source>
</evidence>
<evidence type="ECO:0008006" key="3">
    <source>
        <dbReference type="Google" id="ProtNLM"/>
    </source>
</evidence>
<name>A0ABD4TKJ3_9EURY</name>
<evidence type="ECO:0000313" key="2">
    <source>
        <dbReference type="Proteomes" id="UP001524383"/>
    </source>
</evidence>
<dbReference type="AlphaFoldDB" id="A0ABD4TKJ3"/>
<sequence length="119" mass="12717">MAGFSHIKAVMIIVGSLLLILLFHGTVSLAGPALFSIPYDPALPDGKMVVYSGTVEDIRRTWSGGHMVADLSGVKLYIPHGVDAPSLRIGDQLTAYGLLSTYDGQREIVIRAGSDLILH</sequence>
<protein>
    <recommendedName>
        <fullName evidence="3">Nucleic acid binding OB-fold tRNA/helicase-type</fullName>
    </recommendedName>
</protein>
<accession>A0ABD4TKJ3</accession>
<reference evidence="1 2" key="1">
    <citation type="submission" date="2019-08" db="EMBL/GenBank/DDBJ databases">
        <authorList>
            <person name="Chen S.-C."/>
            <person name="Lai M.-C."/>
            <person name="You Y.-T."/>
        </authorList>
    </citation>
    <scope>NUCLEOTIDE SEQUENCE [LARGE SCALE GENOMIC DNA]</scope>
    <source>
        <strain evidence="1 2">P2F9704a</strain>
    </source>
</reference>